<dbReference type="SUPFAM" id="SSF55073">
    <property type="entry name" value="Nucleotide cyclase"/>
    <property type="match status" value="1"/>
</dbReference>
<evidence type="ECO:0000259" key="1">
    <source>
        <dbReference type="PROSITE" id="PS50887"/>
    </source>
</evidence>
<dbReference type="EMBL" id="QLMJ01000023">
    <property type="protein sequence ID" value="RAK27500.1"/>
    <property type="molecule type" value="Genomic_DNA"/>
</dbReference>
<reference evidence="2 3" key="1">
    <citation type="submission" date="2018-06" db="EMBL/GenBank/DDBJ databases">
        <title>Genomic Encyclopedia of Type Strains, Phase III (KMG-III): the genomes of soil and plant-associated and newly described type strains.</title>
        <authorList>
            <person name="Whitman W."/>
        </authorList>
    </citation>
    <scope>NUCLEOTIDE SEQUENCE [LARGE SCALE GENOMIC DNA]</scope>
    <source>
        <strain evidence="2 3">CGMCC 4.7090</strain>
    </source>
</reference>
<dbReference type="GO" id="GO:0052621">
    <property type="term" value="F:diguanylate cyclase activity"/>
    <property type="evidence" value="ECO:0007669"/>
    <property type="project" value="TreeGrafter"/>
</dbReference>
<dbReference type="InterPro" id="IPR000160">
    <property type="entry name" value="GGDEF_dom"/>
</dbReference>
<dbReference type="NCBIfam" id="TIGR00254">
    <property type="entry name" value="GGDEF"/>
    <property type="match status" value="1"/>
</dbReference>
<comment type="caution">
    <text evidence="2">The sequence shown here is derived from an EMBL/GenBank/DDBJ whole genome shotgun (WGS) entry which is preliminary data.</text>
</comment>
<dbReference type="Pfam" id="PF00990">
    <property type="entry name" value="GGDEF"/>
    <property type="match status" value="1"/>
</dbReference>
<sequence length="553" mass="58174">MEDDLHAAAIEEAYALIEAAQGEIGLAEIDAAAVRLARPAWGDVRLLLSFARSLAVMEAGGDDSEHIRAMIEQAAELDEPALTALALAASAGRRAASKHPLDLAGSAASPLVRAVGLLDHAGGPKAHRVSAFIELGCVSHTLGLWELAIEHYDQADHALAEQPSPALRGRPDRTSQRQSIVLAINRIELVADWACAHAMIGDWEAAATRAATAFPTAPAPVAEPAPVAVAGPAPVAGSAPVAVAGLMPVAGSAPVAVAGPAPGEGIEPFTDDWPPSWAEQYRGHLHLLSALAGIEAPPVTGTIGEFVTLLAAVIRGTVRVDDPESLVPEKVTGVPPHARMLAMRLAAERAGAPEIALRYADEQATLRWNDRLHRVANVRSAIAVERRRREHDQLRLDLLTDELTGLANRRGYHAYVDDHARDAGAYAVLMVDVDHFKGVNDGFGHDVGDLVLARIAGILGEHVRQGDLAARLGGDEFVVILADMPDGIPAQRAQQIVDAVRGFTWRDLAAGLSVSVSIGVHHGGGAELPGLLTGADRNLYHAKNRGRGQAVTH</sequence>
<evidence type="ECO:0000313" key="2">
    <source>
        <dbReference type="EMBL" id="RAK27500.1"/>
    </source>
</evidence>
<gene>
    <name evidence="2" type="ORF">B0I29_123134</name>
</gene>
<dbReference type="PROSITE" id="PS50887">
    <property type="entry name" value="GGDEF"/>
    <property type="match status" value="1"/>
</dbReference>
<dbReference type="PANTHER" id="PTHR45138">
    <property type="entry name" value="REGULATORY COMPONENTS OF SENSORY TRANSDUCTION SYSTEM"/>
    <property type="match status" value="1"/>
</dbReference>
<protein>
    <submittedName>
        <fullName evidence="2">Diguanylate cyclase (GGDEF)-like protein</fullName>
    </submittedName>
</protein>
<organism evidence="2 3">
    <name type="scientific">Actinoplanes lutulentus</name>
    <dbReference type="NCBI Taxonomy" id="1287878"/>
    <lineage>
        <taxon>Bacteria</taxon>
        <taxon>Bacillati</taxon>
        <taxon>Actinomycetota</taxon>
        <taxon>Actinomycetes</taxon>
        <taxon>Micromonosporales</taxon>
        <taxon>Micromonosporaceae</taxon>
        <taxon>Actinoplanes</taxon>
    </lineage>
</organism>
<accession>A0A327Z053</accession>
<keyword evidence="3" id="KW-1185">Reference proteome</keyword>
<dbReference type="InterPro" id="IPR043128">
    <property type="entry name" value="Rev_trsase/Diguanyl_cyclase"/>
</dbReference>
<feature type="domain" description="GGDEF" evidence="1">
    <location>
        <begin position="424"/>
        <end position="553"/>
    </location>
</feature>
<dbReference type="Proteomes" id="UP000249341">
    <property type="component" value="Unassembled WGS sequence"/>
</dbReference>
<dbReference type="OrthoDB" id="23692at2"/>
<name>A0A327Z053_9ACTN</name>
<dbReference type="PANTHER" id="PTHR45138:SF9">
    <property type="entry name" value="DIGUANYLATE CYCLASE DGCM-RELATED"/>
    <property type="match status" value="1"/>
</dbReference>
<dbReference type="Gene3D" id="3.30.70.270">
    <property type="match status" value="1"/>
</dbReference>
<proteinExistence type="predicted"/>
<dbReference type="AlphaFoldDB" id="A0A327Z053"/>
<dbReference type="RefSeq" id="WP_111654025.1">
    <property type="nucleotide sequence ID" value="NZ_JACHWI010000003.1"/>
</dbReference>
<evidence type="ECO:0000313" key="3">
    <source>
        <dbReference type="Proteomes" id="UP000249341"/>
    </source>
</evidence>
<dbReference type="InterPro" id="IPR029787">
    <property type="entry name" value="Nucleotide_cyclase"/>
</dbReference>
<dbReference type="CDD" id="cd01949">
    <property type="entry name" value="GGDEF"/>
    <property type="match status" value="1"/>
</dbReference>
<dbReference type="SMART" id="SM00267">
    <property type="entry name" value="GGDEF"/>
    <property type="match status" value="1"/>
</dbReference>
<dbReference type="InterPro" id="IPR050469">
    <property type="entry name" value="Diguanylate_Cyclase"/>
</dbReference>